<evidence type="ECO:0000259" key="1">
    <source>
        <dbReference type="PROSITE" id="PS51208"/>
    </source>
</evidence>
<dbReference type="Pfam" id="PF03797">
    <property type="entry name" value="Autotransporter"/>
    <property type="match status" value="1"/>
</dbReference>
<dbReference type="InterPro" id="IPR005546">
    <property type="entry name" value="Autotransporte_beta"/>
</dbReference>
<dbReference type="PANTHER" id="PTHR12338:SF5">
    <property type="entry name" value="ANTIGEN 43-RELATED"/>
    <property type="match status" value="1"/>
</dbReference>
<dbReference type="InterPro" id="IPR036709">
    <property type="entry name" value="Autotransporte_beta_dom_sf"/>
</dbReference>
<dbReference type="AlphaFoldDB" id="A0A7A3BYV0"/>
<evidence type="ECO:0000313" key="2">
    <source>
        <dbReference type="EMBL" id="HAI8766175.1"/>
    </source>
</evidence>
<protein>
    <submittedName>
        <fullName evidence="2">Autotransporter outer membrane beta-barrel domain-containing protein</fullName>
    </submittedName>
</protein>
<reference evidence="2" key="2">
    <citation type="submission" date="2020-04" db="EMBL/GenBank/DDBJ databases">
        <authorList>
            <consortium name="NCBI Pathogen Detection Project"/>
        </authorList>
    </citation>
    <scope>NUCLEOTIDE SEQUENCE</scope>
    <source>
        <strain evidence="2">EC00713</strain>
    </source>
</reference>
<dbReference type="Gene3D" id="2.40.128.130">
    <property type="entry name" value="Autotransporter beta-domain"/>
    <property type="match status" value="1"/>
</dbReference>
<dbReference type="SUPFAM" id="SSF103515">
    <property type="entry name" value="Autotransporter"/>
    <property type="match status" value="1"/>
</dbReference>
<dbReference type="EMBL" id="DABFST010000109">
    <property type="protein sequence ID" value="HAI8766175.1"/>
    <property type="molecule type" value="Genomic_DNA"/>
</dbReference>
<dbReference type="InterPro" id="IPR006315">
    <property type="entry name" value="OM_autotransptr_brl_dom"/>
</dbReference>
<comment type="caution">
    <text evidence="2">The sequence shown here is derived from an EMBL/GenBank/DDBJ whole genome shotgun (WGS) entry which is preliminary data.</text>
</comment>
<name>A0A7A3BYV0_ECOLX</name>
<accession>A0A7A3BYV0</accession>
<dbReference type="PROSITE" id="PS51208">
    <property type="entry name" value="AUTOTRANSPORTER"/>
    <property type="match status" value="1"/>
</dbReference>
<proteinExistence type="predicted"/>
<dbReference type="InterPro" id="IPR050909">
    <property type="entry name" value="Bact_Autotransporter_VF"/>
</dbReference>
<sequence length="331" mass="36207">GATGETGATGGTGGHTPVLRPESASYAANAWSANHMFNMTLHDRIGESGLVKTTAEDELASSLWIRSTGKRTESNSSGQLDTRIYDTTIELGGDIARWDTNQQRYHLGLMAGYGNSNNKTTSSVTDYQSKGKLSGYSVGMYLTWFENALDNSGWYTDSWLRWNDFNASVSGDQLSKEDYKLRGITGSLESGYAWRVAGNDKTSFWLTPQAQVTYLGVTSNDFTEKTGTNIKGNKDAVESRLGVRASTTTHTSGTFIQPYVELNYRNLNRLQSPNLDGQRAAAIGGKNSFETKAGVETTISDNTRLWANVSYVTGNKDFNSYQGMIGINVKF</sequence>
<feature type="non-terminal residue" evidence="2">
    <location>
        <position position="1"/>
    </location>
</feature>
<dbReference type="SMART" id="SM00869">
    <property type="entry name" value="Autotransporter"/>
    <property type="match status" value="1"/>
</dbReference>
<reference evidence="2" key="1">
    <citation type="journal article" date="2018" name="Genome Biol.">
        <title>SKESA: strategic k-mer extension for scrupulous assemblies.</title>
        <authorList>
            <person name="Souvorov A."/>
            <person name="Agarwala R."/>
            <person name="Lipman D.J."/>
        </authorList>
    </citation>
    <scope>NUCLEOTIDE SEQUENCE</scope>
    <source>
        <strain evidence="2">EC00713</strain>
    </source>
</reference>
<dbReference type="NCBIfam" id="TIGR01414">
    <property type="entry name" value="autotrans_barl"/>
    <property type="match status" value="1"/>
</dbReference>
<dbReference type="GO" id="GO:0019867">
    <property type="term" value="C:outer membrane"/>
    <property type="evidence" value="ECO:0007669"/>
    <property type="project" value="InterPro"/>
</dbReference>
<feature type="domain" description="Autotransporter" evidence="1">
    <location>
        <begin position="56"/>
        <end position="331"/>
    </location>
</feature>
<dbReference type="PANTHER" id="PTHR12338">
    <property type="entry name" value="AUTOTRANSPORTER"/>
    <property type="match status" value="1"/>
</dbReference>
<gene>
    <name evidence="2" type="ORF">HJ982_004756</name>
</gene>
<organism evidence="2">
    <name type="scientific">Escherichia coli</name>
    <dbReference type="NCBI Taxonomy" id="562"/>
    <lineage>
        <taxon>Bacteria</taxon>
        <taxon>Pseudomonadati</taxon>
        <taxon>Pseudomonadota</taxon>
        <taxon>Gammaproteobacteria</taxon>
        <taxon>Enterobacterales</taxon>
        <taxon>Enterobacteriaceae</taxon>
        <taxon>Escherichia</taxon>
    </lineage>
</organism>